<comment type="caution">
    <text evidence="2">The sequence shown here is derived from an EMBL/GenBank/DDBJ whole genome shotgun (WGS) entry which is preliminary data.</text>
</comment>
<dbReference type="Pfam" id="PF00211">
    <property type="entry name" value="Guanylate_cyc"/>
    <property type="match status" value="1"/>
</dbReference>
<evidence type="ECO:0000313" key="2">
    <source>
        <dbReference type="EMBL" id="KJU86550.1"/>
    </source>
</evidence>
<evidence type="ECO:0000313" key="3">
    <source>
        <dbReference type="Proteomes" id="UP000033423"/>
    </source>
</evidence>
<dbReference type="Proteomes" id="UP000033423">
    <property type="component" value="Unassembled WGS sequence"/>
</dbReference>
<dbReference type="PROSITE" id="PS50125">
    <property type="entry name" value="GUANYLATE_CYCLASE_2"/>
    <property type="match status" value="1"/>
</dbReference>
<evidence type="ECO:0000259" key="1">
    <source>
        <dbReference type="PROSITE" id="PS50125"/>
    </source>
</evidence>
<reference evidence="2 3" key="1">
    <citation type="submission" date="2015-02" db="EMBL/GenBank/DDBJ databases">
        <title>Single-cell genomics of uncultivated deep-branching MTB reveals a conserved set of magnetosome genes.</title>
        <authorList>
            <person name="Kolinko S."/>
            <person name="Richter M."/>
            <person name="Glockner F.O."/>
            <person name="Brachmann A."/>
            <person name="Schuler D."/>
        </authorList>
    </citation>
    <scope>NUCLEOTIDE SEQUENCE [LARGE SCALE GENOMIC DNA]</scope>
    <source>
        <strain evidence="2">TM-1</strain>
    </source>
</reference>
<accession>A0A0F3GXG1</accession>
<organism evidence="2 3">
    <name type="scientific">Candidatus Magnetobacterium bavaricum</name>
    <dbReference type="NCBI Taxonomy" id="29290"/>
    <lineage>
        <taxon>Bacteria</taxon>
        <taxon>Pseudomonadati</taxon>
        <taxon>Nitrospirota</taxon>
        <taxon>Thermodesulfovibrionia</taxon>
        <taxon>Thermodesulfovibrionales</taxon>
        <taxon>Candidatus Magnetobacteriaceae</taxon>
        <taxon>Candidatus Magnetobacterium</taxon>
    </lineage>
</organism>
<dbReference type="AlphaFoldDB" id="A0A0F3GXG1"/>
<dbReference type="InterPro" id="IPR001054">
    <property type="entry name" value="A/G_cyclase"/>
</dbReference>
<dbReference type="InterPro" id="IPR050697">
    <property type="entry name" value="Adenylyl/Guanylyl_Cyclase_3/4"/>
</dbReference>
<dbReference type="CDD" id="cd07302">
    <property type="entry name" value="CHD"/>
    <property type="match status" value="1"/>
</dbReference>
<feature type="domain" description="Guanylate cyclase" evidence="1">
    <location>
        <begin position="295"/>
        <end position="424"/>
    </location>
</feature>
<dbReference type="PANTHER" id="PTHR43081">
    <property type="entry name" value="ADENYLATE CYCLASE, TERMINAL-DIFFERENTIATION SPECIFIC-RELATED"/>
    <property type="match status" value="1"/>
</dbReference>
<dbReference type="GO" id="GO:0006171">
    <property type="term" value="P:cAMP biosynthetic process"/>
    <property type="evidence" value="ECO:0007669"/>
    <property type="project" value="TreeGrafter"/>
</dbReference>
<dbReference type="PANTHER" id="PTHR43081:SF1">
    <property type="entry name" value="ADENYLATE CYCLASE, TERMINAL-DIFFERENTIATION SPECIFIC"/>
    <property type="match status" value="1"/>
</dbReference>
<dbReference type="SUPFAM" id="SSF55073">
    <property type="entry name" value="Nucleotide cyclase"/>
    <property type="match status" value="1"/>
</dbReference>
<keyword evidence="3" id="KW-1185">Reference proteome</keyword>
<dbReference type="PATRIC" id="fig|29290.4.peg.1670"/>
<dbReference type="SMART" id="SM00044">
    <property type="entry name" value="CYCc"/>
    <property type="match status" value="1"/>
</dbReference>
<dbReference type="SMART" id="SM00065">
    <property type="entry name" value="GAF"/>
    <property type="match status" value="1"/>
</dbReference>
<dbReference type="Gene3D" id="3.30.450.40">
    <property type="match status" value="1"/>
</dbReference>
<dbReference type="SUPFAM" id="SSF55781">
    <property type="entry name" value="GAF domain-like"/>
    <property type="match status" value="1"/>
</dbReference>
<sequence length="472" mass="52509">MKITLRKLIARKEVYQLLNSMITHQGLNCCIKDLDGKVLVGNNNIRGGVTHDITVEERPVGYLVGDQSSLCLLTFVDYLVNDELARRALGSEVLDKYKKISLLYDISQTINSGQPLVTTAENILKGAQKLIASSAGSIMLINNKTNVLEVIAAFGEKNSENIELKHGIGIAGHVLQSGKIELVNDVSSDPRFIKGNNNSVAGLICAPLKIKDKVIGVFNMSRVEPVIYTAEDMKIFSIVSSQASMALENSVWHQYKEDTDKIKDNLGQYISPQIFKAIANPGSNDSLKPTKENVTILFADIRNFSGICEELPPEEIVKYLNEYFRHMTEIIFKNGGVVNKFVGDMVVSIFGAPTRYVDNEKRAVETAIRMQQRIESIDTEYIRERFTIGIGISSGEVIVGNIGSPKHMDYTAIGDDVNVADRLQSLAKPGQILVTRSVYEVTKRTFEFRNYQSIYVKGKKIPVEVFEVQYGK</sequence>
<dbReference type="GO" id="GO:0004016">
    <property type="term" value="F:adenylate cyclase activity"/>
    <property type="evidence" value="ECO:0007669"/>
    <property type="project" value="UniProtKB-ARBA"/>
</dbReference>
<proteinExistence type="predicted"/>
<dbReference type="Gene3D" id="3.30.70.1230">
    <property type="entry name" value="Nucleotide cyclase"/>
    <property type="match status" value="1"/>
</dbReference>
<dbReference type="EMBL" id="LACI01000550">
    <property type="protein sequence ID" value="KJU86550.1"/>
    <property type="molecule type" value="Genomic_DNA"/>
</dbReference>
<dbReference type="Pfam" id="PF13185">
    <property type="entry name" value="GAF_2"/>
    <property type="match status" value="1"/>
</dbReference>
<dbReference type="InterPro" id="IPR029787">
    <property type="entry name" value="Nucleotide_cyclase"/>
</dbReference>
<dbReference type="InterPro" id="IPR003018">
    <property type="entry name" value="GAF"/>
</dbReference>
<dbReference type="InterPro" id="IPR029016">
    <property type="entry name" value="GAF-like_dom_sf"/>
</dbReference>
<protein>
    <submittedName>
        <fullName evidence="2">Family 3 adenylate cyclase</fullName>
    </submittedName>
</protein>
<dbReference type="GO" id="GO:0035556">
    <property type="term" value="P:intracellular signal transduction"/>
    <property type="evidence" value="ECO:0007669"/>
    <property type="project" value="InterPro"/>
</dbReference>
<name>A0A0F3GXG1_9BACT</name>
<gene>
    <name evidence="2" type="ORF">MBAV_001257</name>
</gene>